<feature type="region of interest" description="Disordered" evidence="3">
    <location>
        <begin position="1"/>
        <end position="29"/>
    </location>
</feature>
<evidence type="ECO:0000313" key="5">
    <source>
        <dbReference type="Proteomes" id="UP000769157"/>
    </source>
</evidence>
<dbReference type="Proteomes" id="UP000769157">
    <property type="component" value="Unassembled WGS sequence"/>
</dbReference>
<evidence type="ECO:0000256" key="3">
    <source>
        <dbReference type="SAM" id="MobiDB-lite"/>
    </source>
</evidence>
<keyword evidence="2" id="KW-0539">Nucleus</keyword>
<dbReference type="GO" id="GO:0006406">
    <property type="term" value="P:mRNA export from nucleus"/>
    <property type="evidence" value="ECO:0007669"/>
    <property type="project" value="UniProtKB-UniRule"/>
</dbReference>
<comment type="subcellular location">
    <subcellularLocation>
        <location evidence="2">Nucleus</location>
    </subcellularLocation>
</comment>
<proteinExistence type="inferred from homology"/>
<dbReference type="EMBL" id="JAEUBE010000137">
    <property type="protein sequence ID" value="KAH3669369.1"/>
    <property type="molecule type" value="Genomic_DNA"/>
</dbReference>
<comment type="function">
    <text evidence="2">Component of the 26S proteasome, a multiprotein complex involved in the ATP-dependent degradation of ubiquitinated proteins.</text>
</comment>
<dbReference type="Pfam" id="PF05160">
    <property type="entry name" value="DSS1_SEM1"/>
    <property type="match status" value="1"/>
</dbReference>
<keyword evidence="5" id="KW-1185">Reference proteome</keyword>
<dbReference type="GO" id="GO:0008541">
    <property type="term" value="C:proteasome regulatory particle, lid subcomplex"/>
    <property type="evidence" value="ECO:0007669"/>
    <property type="project" value="UniProtKB-UniRule"/>
</dbReference>
<dbReference type="GeneID" id="70233458"/>
<gene>
    <name evidence="4" type="ORF">OGAPHI_001490</name>
</gene>
<reference evidence="4" key="2">
    <citation type="submission" date="2021-01" db="EMBL/GenBank/DDBJ databases">
        <authorList>
            <person name="Schikora-Tamarit M.A."/>
        </authorList>
    </citation>
    <scope>NUCLEOTIDE SEQUENCE</scope>
    <source>
        <strain evidence="4">CBS6075</strain>
    </source>
</reference>
<evidence type="ECO:0000256" key="2">
    <source>
        <dbReference type="RuleBase" id="RU369057"/>
    </source>
</evidence>
<organism evidence="4 5">
    <name type="scientific">Ogataea philodendri</name>
    <dbReference type="NCBI Taxonomy" id="1378263"/>
    <lineage>
        <taxon>Eukaryota</taxon>
        <taxon>Fungi</taxon>
        <taxon>Dikarya</taxon>
        <taxon>Ascomycota</taxon>
        <taxon>Saccharomycotina</taxon>
        <taxon>Pichiomycetes</taxon>
        <taxon>Pichiales</taxon>
        <taxon>Pichiaceae</taxon>
        <taxon>Ogataea</taxon>
    </lineage>
</organism>
<accession>A0A9P8PDB6</accession>
<dbReference type="RefSeq" id="XP_046063632.1">
    <property type="nucleotide sequence ID" value="XM_046202257.1"/>
</dbReference>
<keyword evidence="2" id="KW-0647">Proteasome</keyword>
<comment type="caution">
    <text evidence="4">The sequence shown here is derived from an EMBL/GenBank/DDBJ whole genome shotgun (WGS) entry which is preliminary data.</text>
</comment>
<reference evidence="4" key="1">
    <citation type="journal article" date="2021" name="Open Biol.">
        <title>Shared evolutionary footprints suggest mitochondrial oxidative damage underlies multiple complex I losses in fungi.</title>
        <authorList>
            <person name="Schikora-Tamarit M.A."/>
            <person name="Marcet-Houben M."/>
            <person name="Nosek J."/>
            <person name="Gabaldon T."/>
        </authorList>
    </citation>
    <scope>NUCLEOTIDE SEQUENCE</scope>
    <source>
        <strain evidence="4">CBS6075</strain>
    </source>
</reference>
<dbReference type="AlphaFoldDB" id="A0A9P8PDB6"/>
<dbReference type="GO" id="GO:0005634">
    <property type="term" value="C:nucleus"/>
    <property type="evidence" value="ECO:0007669"/>
    <property type="project" value="UniProtKB-SubCell"/>
</dbReference>
<dbReference type="GO" id="GO:0043248">
    <property type="term" value="P:proteasome assembly"/>
    <property type="evidence" value="ECO:0007669"/>
    <property type="project" value="UniProtKB-UniRule"/>
</dbReference>
<dbReference type="SMART" id="SM01385">
    <property type="entry name" value="DSS1_SEM1"/>
    <property type="match status" value="1"/>
</dbReference>
<feature type="compositionally biased region" description="Basic and acidic residues" evidence="3">
    <location>
        <begin position="1"/>
        <end position="17"/>
    </location>
</feature>
<evidence type="ECO:0000256" key="1">
    <source>
        <dbReference type="ARBA" id="ARBA00034491"/>
    </source>
</evidence>
<comment type="similarity">
    <text evidence="1 2">Belongs to the DSS1/SEM1 family.</text>
</comment>
<protein>
    <recommendedName>
        <fullName evidence="2">26S proteasome complex subunit SEM1</fullName>
    </recommendedName>
</protein>
<name>A0A9P8PDB6_9ASCO</name>
<evidence type="ECO:0000313" key="4">
    <source>
        <dbReference type="EMBL" id="KAH3669369.1"/>
    </source>
</evidence>
<dbReference type="InterPro" id="IPR007834">
    <property type="entry name" value="DSS1_SEM1"/>
</dbReference>
<sequence length="77" mass="9035">MSEAETVKEPSKTIKTLEEDDEFEDFPEDGKCFESDAIELTTDWTEEKSLGAVQQDHLWDESWDDDDNEDDFTKKLR</sequence>
<feature type="compositionally biased region" description="Acidic residues" evidence="3">
    <location>
        <begin position="18"/>
        <end position="27"/>
    </location>
</feature>